<proteinExistence type="inferred from homology"/>
<dbReference type="EMBL" id="CAUWAG010000003">
    <property type="protein sequence ID" value="CAJ2500237.1"/>
    <property type="molecule type" value="Genomic_DNA"/>
</dbReference>
<dbReference type="SUPFAM" id="SSF54373">
    <property type="entry name" value="FAD-linked reductases, C-terminal domain"/>
    <property type="match status" value="1"/>
</dbReference>
<dbReference type="InterPro" id="IPR051104">
    <property type="entry name" value="FAD_monoxygenase"/>
</dbReference>
<dbReference type="SUPFAM" id="SSF51905">
    <property type="entry name" value="FAD/NAD(P)-binding domain"/>
    <property type="match status" value="1"/>
</dbReference>
<organism evidence="7 8">
    <name type="scientific">Anthostomella pinea</name>
    <dbReference type="NCBI Taxonomy" id="933095"/>
    <lineage>
        <taxon>Eukaryota</taxon>
        <taxon>Fungi</taxon>
        <taxon>Dikarya</taxon>
        <taxon>Ascomycota</taxon>
        <taxon>Pezizomycotina</taxon>
        <taxon>Sordariomycetes</taxon>
        <taxon>Xylariomycetidae</taxon>
        <taxon>Xylariales</taxon>
        <taxon>Xylariaceae</taxon>
        <taxon>Anthostomella</taxon>
    </lineage>
</organism>
<feature type="domain" description="FAD-binding" evidence="6">
    <location>
        <begin position="242"/>
        <end position="295"/>
    </location>
</feature>
<dbReference type="PANTHER" id="PTHR46720:SF3">
    <property type="entry name" value="FAD-BINDING DOMAIN-CONTAINING PROTEIN-RELATED"/>
    <property type="match status" value="1"/>
</dbReference>
<dbReference type="InterPro" id="IPR036188">
    <property type="entry name" value="FAD/NAD-bd_sf"/>
</dbReference>
<dbReference type="GO" id="GO:0071949">
    <property type="term" value="F:FAD binding"/>
    <property type="evidence" value="ECO:0007669"/>
    <property type="project" value="InterPro"/>
</dbReference>
<dbReference type="Pfam" id="PF01494">
    <property type="entry name" value="FAD_binding_3"/>
    <property type="match status" value="1"/>
</dbReference>
<dbReference type="GO" id="GO:0016491">
    <property type="term" value="F:oxidoreductase activity"/>
    <property type="evidence" value="ECO:0007669"/>
    <property type="project" value="UniProtKB-KW"/>
</dbReference>
<evidence type="ECO:0000256" key="2">
    <source>
        <dbReference type="ARBA" id="ARBA00007992"/>
    </source>
</evidence>
<dbReference type="PANTHER" id="PTHR46720">
    <property type="entry name" value="HYDROXYLASE, PUTATIVE (AFU_ORTHOLOGUE AFUA_3G01460)-RELATED"/>
    <property type="match status" value="1"/>
</dbReference>
<evidence type="ECO:0000313" key="8">
    <source>
        <dbReference type="Proteomes" id="UP001295740"/>
    </source>
</evidence>
<comment type="pathway">
    <text evidence="1">Secondary metabolite biosynthesis.</text>
</comment>
<evidence type="ECO:0000256" key="1">
    <source>
        <dbReference type="ARBA" id="ARBA00005179"/>
    </source>
</evidence>
<evidence type="ECO:0000313" key="7">
    <source>
        <dbReference type="EMBL" id="CAJ2500237.1"/>
    </source>
</evidence>
<keyword evidence="4" id="KW-0274">FAD</keyword>
<name>A0AAI8YD13_9PEZI</name>
<gene>
    <name evidence="7" type="ORF">KHLLAP_LOCUS705</name>
</gene>
<dbReference type="InterPro" id="IPR002938">
    <property type="entry name" value="FAD-bd"/>
</dbReference>
<dbReference type="GO" id="GO:0044550">
    <property type="term" value="P:secondary metabolite biosynthetic process"/>
    <property type="evidence" value="ECO:0007669"/>
    <property type="project" value="TreeGrafter"/>
</dbReference>
<accession>A0AAI8YD13</accession>
<dbReference type="AlphaFoldDB" id="A0AAI8YD13"/>
<keyword evidence="8" id="KW-1185">Reference proteome</keyword>
<dbReference type="PRINTS" id="PR00420">
    <property type="entry name" value="RNGMNOXGNASE"/>
</dbReference>
<protein>
    <submittedName>
        <fullName evidence="7">Uu.00g030900.m01.CDS01</fullName>
    </submittedName>
</protein>
<sequence length="419" mass="46091">MGLMKRNISVKIYDQARSFREIGAGVAFALQCMALLDLSIVDAVNAVATPNGDDANNPNDYRRYHDGYHWDPEDPEGTDDKLLFLLHSGYKGFQGCHRAALLDELVKHIPAHAVEFGKRFESYVDTGSGQKVLLQFRDGTTAEADAVTRSLTAHSSPWNAQSRCEGSFKARNQHMHMGPSAHVLHFPVAGHTVLNFVTFVDEPADWPLGDPSGVGNMTAPATRQDMARAFKGWRPTVSNLVELLPDEMDQWAIFDTYDHPAPTFVQGRVCLAGDAAHASSPHDGAGAGIGVEDALAPRTLLEKATATLSQHPEADVASIIESSFSVYDKVRPPRSQWLVKSSRKACDIYEWNYPDTKTDWYKCLSEITAGSHKLWYFDIQGMLRELNEGYQDLFPAGYVAIGSAKLSIGLENGNVQAAH</sequence>
<dbReference type="Gene3D" id="3.50.50.60">
    <property type="entry name" value="FAD/NAD(P)-binding domain"/>
    <property type="match status" value="2"/>
</dbReference>
<evidence type="ECO:0000259" key="6">
    <source>
        <dbReference type="Pfam" id="PF01494"/>
    </source>
</evidence>
<keyword evidence="5" id="KW-0560">Oxidoreductase</keyword>
<evidence type="ECO:0000256" key="4">
    <source>
        <dbReference type="ARBA" id="ARBA00022827"/>
    </source>
</evidence>
<keyword evidence="3" id="KW-0285">Flavoprotein</keyword>
<dbReference type="Proteomes" id="UP001295740">
    <property type="component" value="Unassembled WGS sequence"/>
</dbReference>
<evidence type="ECO:0000256" key="3">
    <source>
        <dbReference type="ARBA" id="ARBA00022630"/>
    </source>
</evidence>
<reference evidence="7" key="1">
    <citation type="submission" date="2023-10" db="EMBL/GenBank/DDBJ databases">
        <authorList>
            <person name="Hackl T."/>
        </authorList>
    </citation>
    <scope>NUCLEOTIDE SEQUENCE</scope>
</reference>
<comment type="similarity">
    <text evidence="2">Belongs to the paxM FAD-dependent monooxygenase family.</text>
</comment>
<evidence type="ECO:0000256" key="5">
    <source>
        <dbReference type="ARBA" id="ARBA00023002"/>
    </source>
</evidence>
<comment type="caution">
    <text evidence="7">The sequence shown here is derived from an EMBL/GenBank/DDBJ whole genome shotgun (WGS) entry which is preliminary data.</text>
</comment>